<sequence length="37" mass="4418">MKTITVEIREDLYNKMEAHKEINWSEVIVNAIENKLD</sequence>
<keyword evidence="2" id="KW-1185">Reference proteome</keyword>
<evidence type="ECO:0000313" key="2">
    <source>
        <dbReference type="Proteomes" id="UP000054284"/>
    </source>
</evidence>
<protein>
    <submittedName>
        <fullName evidence="1">Uncharacterized protein</fullName>
    </submittedName>
</protein>
<evidence type="ECO:0000313" key="1">
    <source>
        <dbReference type="EMBL" id="EWG07723.1"/>
    </source>
</evidence>
<accession>W7KNS4</accession>
<organism evidence="1 2">
    <name type="scientific">Candidatus Aramenus sulfurataquae</name>
    <dbReference type="NCBI Taxonomy" id="1326980"/>
    <lineage>
        <taxon>Archaea</taxon>
        <taxon>Thermoproteota</taxon>
        <taxon>Thermoprotei</taxon>
        <taxon>Sulfolobales</taxon>
        <taxon>Sulfolobaceae</taxon>
        <taxon>Candidatus Aramenus</taxon>
    </lineage>
</organism>
<comment type="caution">
    <text evidence="1">The sequence shown here is derived from an EMBL/GenBank/DDBJ whole genome shotgun (WGS) entry which is preliminary data.</text>
</comment>
<dbReference type="AlphaFoldDB" id="W7KNS4"/>
<dbReference type="EMBL" id="ASRH01000002">
    <property type="protein sequence ID" value="EWG07723.1"/>
    <property type="molecule type" value="Genomic_DNA"/>
</dbReference>
<dbReference type="Proteomes" id="UP000054284">
    <property type="component" value="Unassembled WGS sequence"/>
</dbReference>
<gene>
    <name evidence="1" type="ORF">ASUL_01729</name>
</gene>
<reference evidence="1 2" key="1">
    <citation type="journal article" date="2014" name="Genome Announc.">
        <title>Draft Genome Sequence of the Sulfolobales Archaeon AZ1, Obtained through Metagenomic Analysis of a Mexican Hot Spring.</title>
        <authorList>
            <person name="Servin-Garciduenas L.E."/>
            <person name="Martinez-Romero E."/>
        </authorList>
    </citation>
    <scope>NUCLEOTIDE SEQUENCE [LARGE SCALE GENOMIC DNA]</scope>
    <source>
        <strain evidence="1">AZ1-illumnia</strain>
    </source>
</reference>
<proteinExistence type="predicted"/>
<name>W7KNS4_9CREN</name>